<sequence>MLYQQIAQNKRKTAGVLVVFVLIFALVGAGLGQLMWGKPLPGVLTAGVIALIYSFLVFQDPVNVVMSMNHAQHLNKEDNPQLFHIVEDMALVANIPMPEVYLIPDKSPNAFATGLSPDKSAIAVTQGLLDMMNREELEGVLGHEISHIRNYDIRLSMVALVLVSAISFIADFAQRWVWFGFGLDRDDDDDREGGMIGMIIGVIGVIFVLILGPLAASLAQMALSRNREYLADASSVELTRNPHGLISALTKIENSQPMQAANSASASLYIEDPIKRHSLSHLFDTHPATADRIKRLEKM</sequence>
<dbReference type="GO" id="GO:0008270">
    <property type="term" value="F:zinc ion binding"/>
    <property type="evidence" value="ECO:0007669"/>
    <property type="project" value="UniProtKB-UniRule"/>
</dbReference>
<dbReference type="Pfam" id="PF01435">
    <property type="entry name" value="Peptidase_M48"/>
    <property type="match status" value="1"/>
</dbReference>
<keyword evidence="9 12" id="KW-1133">Transmembrane helix</keyword>
<keyword evidence="7 12" id="KW-0378">Hydrolase</keyword>
<evidence type="ECO:0000256" key="10">
    <source>
        <dbReference type="ARBA" id="ARBA00023049"/>
    </source>
</evidence>
<dbReference type="AlphaFoldDB" id="A0A3G6K6B1"/>
<feature type="domain" description="Peptidase M48" evidence="13">
    <location>
        <begin position="78"/>
        <end position="298"/>
    </location>
</feature>
<accession>A0A3G6K6B1</accession>
<feature type="transmembrane region" description="Helical" evidence="12">
    <location>
        <begin position="194"/>
        <end position="219"/>
    </location>
</feature>
<dbReference type="EC" id="3.4.24.-" evidence="12"/>
<comment type="similarity">
    <text evidence="2 12">Belongs to the peptidase M48B family.</text>
</comment>
<dbReference type="CDD" id="cd07340">
    <property type="entry name" value="M48B_Htpx_like"/>
    <property type="match status" value="1"/>
</dbReference>
<keyword evidence="5 12" id="KW-0812">Transmembrane</keyword>
<evidence type="ECO:0000256" key="5">
    <source>
        <dbReference type="ARBA" id="ARBA00022692"/>
    </source>
</evidence>
<dbReference type="GO" id="GO:0004222">
    <property type="term" value="F:metalloendopeptidase activity"/>
    <property type="evidence" value="ECO:0007669"/>
    <property type="project" value="UniProtKB-UniRule"/>
</dbReference>
<feature type="binding site" evidence="12">
    <location>
        <position position="143"/>
    </location>
    <ligand>
        <name>Zn(2+)</name>
        <dbReference type="ChEBI" id="CHEBI:29105"/>
        <note>catalytic</note>
    </ligand>
</feature>
<feature type="transmembrane region" description="Helical" evidence="12">
    <location>
        <begin position="12"/>
        <end position="34"/>
    </location>
</feature>
<evidence type="ECO:0000256" key="11">
    <source>
        <dbReference type="ARBA" id="ARBA00023136"/>
    </source>
</evidence>
<evidence type="ECO:0000256" key="3">
    <source>
        <dbReference type="ARBA" id="ARBA00022475"/>
    </source>
</evidence>
<keyword evidence="4 12" id="KW-0645">Protease</keyword>
<evidence type="ECO:0000256" key="9">
    <source>
        <dbReference type="ARBA" id="ARBA00022989"/>
    </source>
</evidence>
<protein>
    <recommendedName>
        <fullName evidence="12">Protease HtpX homolog</fullName>
        <ecNumber evidence="12">3.4.24.-</ecNumber>
    </recommendedName>
</protein>
<gene>
    <name evidence="12" type="primary">htpX</name>
    <name evidence="14" type="ORF">DQL93_10845</name>
</gene>
<feature type="binding site" evidence="12">
    <location>
        <position position="147"/>
    </location>
    <ligand>
        <name>Zn(2+)</name>
        <dbReference type="ChEBI" id="CHEBI:29105"/>
        <note>catalytic</note>
    </ligand>
</feature>
<evidence type="ECO:0000256" key="7">
    <source>
        <dbReference type="ARBA" id="ARBA00022801"/>
    </source>
</evidence>
<evidence type="ECO:0000256" key="4">
    <source>
        <dbReference type="ARBA" id="ARBA00022670"/>
    </source>
</evidence>
<feature type="transmembrane region" description="Helical" evidence="12">
    <location>
        <begin position="155"/>
        <end position="174"/>
    </location>
</feature>
<dbReference type="NCBIfam" id="NF003425">
    <property type="entry name" value="PRK04897.1"/>
    <property type="match status" value="1"/>
</dbReference>
<evidence type="ECO:0000259" key="13">
    <source>
        <dbReference type="Pfam" id="PF01435"/>
    </source>
</evidence>
<keyword evidence="11 12" id="KW-0472">Membrane</keyword>
<evidence type="ECO:0000256" key="8">
    <source>
        <dbReference type="ARBA" id="ARBA00022833"/>
    </source>
</evidence>
<evidence type="ECO:0000256" key="12">
    <source>
        <dbReference type="HAMAP-Rule" id="MF_00188"/>
    </source>
</evidence>
<dbReference type="GO" id="GO:0006508">
    <property type="term" value="P:proteolysis"/>
    <property type="evidence" value="ECO:0007669"/>
    <property type="project" value="UniProtKB-KW"/>
</dbReference>
<keyword evidence="8 12" id="KW-0862">Zinc</keyword>
<feature type="active site" evidence="12">
    <location>
        <position position="144"/>
    </location>
</feature>
<evidence type="ECO:0000256" key="1">
    <source>
        <dbReference type="ARBA" id="ARBA00004651"/>
    </source>
</evidence>
<reference evidence="14" key="1">
    <citation type="submission" date="2018-07" db="EMBL/GenBank/DDBJ databases">
        <authorList>
            <person name="Somerville V."/>
        </authorList>
    </citation>
    <scope>NUCLEOTIDE SEQUENCE</scope>
    <source>
        <strain evidence="14">NWC_2_2</strain>
    </source>
</reference>
<evidence type="ECO:0000313" key="14">
    <source>
        <dbReference type="EMBL" id="AZA16902.1"/>
    </source>
</evidence>
<keyword evidence="6 12" id="KW-0479">Metal-binding</keyword>
<organism evidence="14">
    <name type="scientific">Lactobacillus delbrueckii subsp. lactis</name>
    <dbReference type="NCBI Taxonomy" id="29397"/>
    <lineage>
        <taxon>Bacteria</taxon>
        <taxon>Bacillati</taxon>
        <taxon>Bacillota</taxon>
        <taxon>Bacilli</taxon>
        <taxon>Lactobacillales</taxon>
        <taxon>Lactobacillaceae</taxon>
        <taxon>Lactobacillus</taxon>
    </lineage>
</organism>
<evidence type="ECO:0000256" key="2">
    <source>
        <dbReference type="ARBA" id="ARBA00009779"/>
    </source>
</evidence>
<comment type="cofactor">
    <cofactor evidence="12">
        <name>Zn(2+)</name>
        <dbReference type="ChEBI" id="CHEBI:29105"/>
    </cofactor>
    <text evidence="12">Binds 1 zinc ion per subunit.</text>
</comment>
<keyword evidence="3 12" id="KW-1003">Cell membrane</keyword>
<feature type="transmembrane region" description="Helical" evidence="12">
    <location>
        <begin position="40"/>
        <end position="58"/>
    </location>
</feature>
<name>A0A3G6K6B1_LACDL</name>
<dbReference type="PANTHER" id="PTHR43221">
    <property type="entry name" value="PROTEASE HTPX"/>
    <property type="match status" value="1"/>
</dbReference>
<dbReference type="HAMAP" id="MF_00188">
    <property type="entry name" value="Pept_M48_protease_HtpX"/>
    <property type="match status" value="1"/>
</dbReference>
<dbReference type="PANTHER" id="PTHR43221:SF1">
    <property type="entry name" value="PROTEASE HTPX"/>
    <property type="match status" value="1"/>
</dbReference>
<feature type="binding site" evidence="12">
    <location>
        <position position="228"/>
    </location>
    <ligand>
        <name>Zn(2+)</name>
        <dbReference type="ChEBI" id="CHEBI:29105"/>
        <note>catalytic</note>
    </ligand>
</feature>
<dbReference type="InterPro" id="IPR050083">
    <property type="entry name" value="HtpX_protease"/>
</dbReference>
<dbReference type="RefSeq" id="WP_003616235.1">
    <property type="nucleotide sequence ID" value="NZ_CP046131.1"/>
</dbReference>
<keyword evidence="10 12" id="KW-0482">Metalloprotease</keyword>
<dbReference type="EMBL" id="CP031023">
    <property type="protein sequence ID" value="AZA16902.1"/>
    <property type="molecule type" value="Genomic_DNA"/>
</dbReference>
<evidence type="ECO:0000256" key="6">
    <source>
        <dbReference type="ARBA" id="ARBA00022723"/>
    </source>
</evidence>
<comment type="subcellular location">
    <subcellularLocation>
        <location evidence="1 12">Cell membrane</location>
        <topology evidence="1 12">Multi-pass membrane protein</topology>
    </subcellularLocation>
</comment>
<dbReference type="GO" id="GO:0005886">
    <property type="term" value="C:plasma membrane"/>
    <property type="evidence" value="ECO:0007669"/>
    <property type="project" value="UniProtKB-SubCell"/>
</dbReference>
<dbReference type="InterPro" id="IPR022919">
    <property type="entry name" value="Pept_M48_protease_HtpX"/>
</dbReference>
<dbReference type="Gene3D" id="3.30.2010.10">
    <property type="entry name" value="Metalloproteases ('zincins'), catalytic domain"/>
    <property type="match status" value="1"/>
</dbReference>
<dbReference type="InterPro" id="IPR001915">
    <property type="entry name" value="Peptidase_M48"/>
</dbReference>
<proteinExistence type="inferred from homology"/>